<evidence type="ECO:0000256" key="1">
    <source>
        <dbReference type="SAM" id="MobiDB-lite"/>
    </source>
</evidence>
<feature type="region of interest" description="Disordered" evidence="1">
    <location>
        <begin position="1"/>
        <end position="20"/>
    </location>
</feature>
<dbReference type="Proteomes" id="UP001165090">
    <property type="component" value="Unassembled WGS sequence"/>
</dbReference>
<reference evidence="2 3" key="1">
    <citation type="journal article" date="2023" name="IScience">
        <title>Expanded male sex-determining region conserved during the evolution of homothallism in the green alga Volvox.</title>
        <authorList>
            <person name="Yamamoto K."/>
            <person name="Matsuzaki R."/>
            <person name="Mahakham W."/>
            <person name="Heman W."/>
            <person name="Sekimoto H."/>
            <person name="Kawachi M."/>
            <person name="Minakuchi Y."/>
            <person name="Toyoda A."/>
            <person name="Nozaki H."/>
        </authorList>
    </citation>
    <scope>NUCLEOTIDE SEQUENCE [LARGE SCALE GENOMIC DNA]</scope>
    <source>
        <strain evidence="2 3">NIES-4468</strain>
    </source>
</reference>
<sequence length="314" mass="32682">STVGGPPRACGHQQQQQQAGDLLVADARTGIPATAVPATPVPAAATSFESSISDKLWDIYMGSEFGRAEDLLVTQSQVNQLAPAPVGEMPFPPLQPPPLYQPEYPTTAAAQPPLLASFLGPVSEPAVPAMPLIQGLLLPPGLLPPAPMPHAPLPNPLLPSQLLPSALPPALLSAPPPGMLSGLLPPPLLLPQVPSLPLIFASSLPPLPLFGTAPPVAAMPTSYAAGLPILDFGLENIDAKAQKMLTKLRLLNHPRMRDLIMAVAACKKLGARTPDARMKIDSACGKVLRDLAVVRTLALQSGMLACFGRDPGLD</sequence>
<evidence type="ECO:0000313" key="2">
    <source>
        <dbReference type="EMBL" id="GLI68188.1"/>
    </source>
</evidence>
<protein>
    <submittedName>
        <fullName evidence="2">Uncharacterized protein</fullName>
    </submittedName>
</protein>
<name>A0ABQ5SFC4_9CHLO</name>
<organism evidence="2 3">
    <name type="scientific">Volvox africanus</name>
    <dbReference type="NCBI Taxonomy" id="51714"/>
    <lineage>
        <taxon>Eukaryota</taxon>
        <taxon>Viridiplantae</taxon>
        <taxon>Chlorophyta</taxon>
        <taxon>core chlorophytes</taxon>
        <taxon>Chlorophyceae</taxon>
        <taxon>CS clade</taxon>
        <taxon>Chlamydomonadales</taxon>
        <taxon>Volvocaceae</taxon>
        <taxon>Volvox</taxon>
    </lineage>
</organism>
<accession>A0ABQ5SFC4</accession>
<evidence type="ECO:0000313" key="3">
    <source>
        <dbReference type="Proteomes" id="UP001165090"/>
    </source>
</evidence>
<keyword evidence="3" id="KW-1185">Reference proteome</keyword>
<feature type="non-terminal residue" evidence="2">
    <location>
        <position position="1"/>
    </location>
</feature>
<dbReference type="EMBL" id="BSDZ01000079">
    <property type="protein sequence ID" value="GLI68188.1"/>
    <property type="molecule type" value="Genomic_DNA"/>
</dbReference>
<comment type="caution">
    <text evidence="2">The sequence shown here is derived from an EMBL/GenBank/DDBJ whole genome shotgun (WGS) entry which is preliminary data.</text>
</comment>
<gene>
    <name evidence="2" type="ORF">VaNZ11_012522</name>
</gene>
<proteinExistence type="predicted"/>
<feature type="non-terminal residue" evidence="2">
    <location>
        <position position="314"/>
    </location>
</feature>